<feature type="domain" description="HTH luxR-type" evidence="6">
    <location>
        <begin position="142"/>
        <end position="207"/>
    </location>
</feature>
<dbReference type="SUPFAM" id="SSF52172">
    <property type="entry name" value="CheY-like"/>
    <property type="match status" value="1"/>
</dbReference>
<dbReference type="EMBL" id="SSFD01000350">
    <property type="protein sequence ID" value="TXH79457.1"/>
    <property type="molecule type" value="Genomic_DNA"/>
</dbReference>
<dbReference type="RefSeq" id="WP_043741923.1">
    <property type="nucleotide sequence ID" value="NZ_SSFD01000350.1"/>
</dbReference>
<dbReference type="AlphaFoldDB" id="A0A5C7S6Z2"/>
<feature type="modified residue" description="4-aspartylphosphate" evidence="5">
    <location>
        <position position="53"/>
    </location>
</feature>
<keyword evidence="1 5" id="KW-0597">Phosphoprotein</keyword>
<proteinExistence type="predicted"/>
<dbReference type="SMART" id="SM00421">
    <property type="entry name" value="HTH_LUXR"/>
    <property type="match status" value="1"/>
</dbReference>
<dbReference type="GO" id="GO:0000160">
    <property type="term" value="P:phosphorelay signal transduction system"/>
    <property type="evidence" value="ECO:0007669"/>
    <property type="project" value="InterPro"/>
</dbReference>
<evidence type="ECO:0000256" key="2">
    <source>
        <dbReference type="ARBA" id="ARBA00023015"/>
    </source>
</evidence>
<evidence type="ECO:0000256" key="4">
    <source>
        <dbReference type="ARBA" id="ARBA00023163"/>
    </source>
</evidence>
<dbReference type="InterPro" id="IPR001789">
    <property type="entry name" value="Sig_transdc_resp-reg_receiver"/>
</dbReference>
<accession>A0A5C7S6Z2</accession>
<dbReference type="InterPro" id="IPR039420">
    <property type="entry name" value="WalR-like"/>
</dbReference>
<keyword evidence="2" id="KW-0805">Transcription regulation</keyword>
<evidence type="ECO:0000256" key="5">
    <source>
        <dbReference type="PROSITE-ProRule" id="PRU00169"/>
    </source>
</evidence>
<dbReference type="InterPro" id="IPR011006">
    <property type="entry name" value="CheY-like_superfamily"/>
</dbReference>
<organism evidence="8 9">
    <name type="scientific">Thauera aminoaromatica</name>
    <dbReference type="NCBI Taxonomy" id="164330"/>
    <lineage>
        <taxon>Bacteria</taxon>
        <taxon>Pseudomonadati</taxon>
        <taxon>Pseudomonadota</taxon>
        <taxon>Betaproteobacteria</taxon>
        <taxon>Rhodocyclales</taxon>
        <taxon>Zoogloeaceae</taxon>
        <taxon>Thauera</taxon>
    </lineage>
</organism>
<dbReference type="PRINTS" id="PR00038">
    <property type="entry name" value="HTHLUXR"/>
</dbReference>
<evidence type="ECO:0000256" key="3">
    <source>
        <dbReference type="ARBA" id="ARBA00023125"/>
    </source>
</evidence>
<dbReference type="Pfam" id="PF00072">
    <property type="entry name" value="Response_reg"/>
    <property type="match status" value="1"/>
</dbReference>
<dbReference type="GO" id="GO:0003677">
    <property type="term" value="F:DNA binding"/>
    <property type="evidence" value="ECO:0007669"/>
    <property type="project" value="UniProtKB-KW"/>
</dbReference>
<dbReference type="Proteomes" id="UP000321192">
    <property type="component" value="Unassembled WGS sequence"/>
</dbReference>
<feature type="domain" description="Response regulatory" evidence="7">
    <location>
        <begin position="2"/>
        <end position="118"/>
    </location>
</feature>
<reference evidence="8 9" key="1">
    <citation type="submission" date="2018-09" db="EMBL/GenBank/DDBJ databases">
        <title>Metagenome Assembled Genomes from an Advanced Water Purification Facility.</title>
        <authorList>
            <person name="Stamps B.W."/>
            <person name="Spear J.R."/>
        </authorList>
    </citation>
    <scope>NUCLEOTIDE SEQUENCE [LARGE SCALE GENOMIC DNA]</scope>
    <source>
        <strain evidence="8">Bin_27_1</strain>
    </source>
</reference>
<dbReference type="SUPFAM" id="SSF46894">
    <property type="entry name" value="C-terminal effector domain of the bipartite response regulators"/>
    <property type="match status" value="1"/>
</dbReference>
<dbReference type="InterPro" id="IPR058245">
    <property type="entry name" value="NreC/VraR/RcsB-like_REC"/>
</dbReference>
<dbReference type="PROSITE" id="PS00622">
    <property type="entry name" value="HTH_LUXR_1"/>
    <property type="match status" value="1"/>
</dbReference>
<dbReference type="PANTHER" id="PTHR43214">
    <property type="entry name" value="TWO-COMPONENT RESPONSE REGULATOR"/>
    <property type="match status" value="1"/>
</dbReference>
<keyword evidence="3" id="KW-0238">DNA-binding</keyword>
<dbReference type="PANTHER" id="PTHR43214:SF41">
    <property type="entry name" value="NITRATE_NITRITE RESPONSE REGULATOR PROTEIN NARP"/>
    <property type="match status" value="1"/>
</dbReference>
<dbReference type="PROSITE" id="PS50110">
    <property type="entry name" value="RESPONSE_REGULATORY"/>
    <property type="match status" value="1"/>
</dbReference>
<evidence type="ECO:0000256" key="1">
    <source>
        <dbReference type="ARBA" id="ARBA00022553"/>
    </source>
</evidence>
<sequence length="213" mass="23057">MKLLIVDDHPVMRFGVRQLVTQRWPDAVIGEASCLAQALEQVRAAEWELAVLDLSMPDTSGLEGLVRLHRAAPLTRLLVLSMHDEAAYAARALQLGAAGYLTKEHATTELVAAIERVRGGQRYISSDLAARLADLLSGEAPARAPHETLSAQEYRVLLLIAAGHGASEIAEIMHLSVKTVGTYRSRIIDKTGLANTAEMARYCSEHGLVDRGG</sequence>
<dbReference type="PROSITE" id="PS50043">
    <property type="entry name" value="HTH_LUXR_2"/>
    <property type="match status" value="1"/>
</dbReference>
<dbReference type="InterPro" id="IPR000792">
    <property type="entry name" value="Tscrpt_reg_LuxR_C"/>
</dbReference>
<dbReference type="SMART" id="SM00448">
    <property type="entry name" value="REC"/>
    <property type="match status" value="1"/>
</dbReference>
<evidence type="ECO:0000259" key="7">
    <source>
        <dbReference type="PROSITE" id="PS50110"/>
    </source>
</evidence>
<name>A0A5C7S6Z2_THASP</name>
<dbReference type="InterPro" id="IPR016032">
    <property type="entry name" value="Sig_transdc_resp-reg_C-effctor"/>
</dbReference>
<evidence type="ECO:0000313" key="9">
    <source>
        <dbReference type="Proteomes" id="UP000321192"/>
    </source>
</evidence>
<dbReference type="GO" id="GO:0006355">
    <property type="term" value="P:regulation of DNA-templated transcription"/>
    <property type="evidence" value="ECO:0007669"/>
    <property type="project" value="InterPro"/>
</dbReference>
<protein>
    <submittedName>
        <fullName evidence="8">Response regulator transcription factor</fullName>
    </submittedName>
</protein>
<dbReference type="Gene3D" id="3.40.50.2300">
    <property type="match status" value="1"/>
</dbReference>
<evidence type="ECO:0000313" key="8">
    <source>
        <dbReference type="EMBL" id="TXH79457.1"/>
    </source>
</evidence>
<dbReference type="CDD" id="cd17535">
    <property type="entry name" value="REC_NarL-like"/>
    <property type="match status" value="1"/>
</dbReference>
<keyword evidence="4" id="KW-0804">Transcription</keyword>
<dbReference type="Pfam" id="PF00196">
    <property type="entry name" value="GerE"/>
    <property type="match status" value="1"/>
</dbReference>
<gene>
    <name evidence="8" type="ORF">E6Q80_20520</name>
</gene>
<comment type="caution">
    <text evidence="8">The sequence shown here is derived from an EMBL/GenBank/DDBJ whole genome shotgun (WGS) entry which is preliminary data.</text>
</comment>
<dbReference type="CDD" id="cd06170">
    <property type="entry name" value="LuxR_C_like"/>
    <property type="match status" value="1"/>
</dbReference>
<evidence type="ECO:0000259" key="6">
    <source>
        <dbReference type="PROSITE" id="PS50043"/>
    </source>
</evidence>